<comment type="caution">
    <text evidence="2">The sequence shown here is derived from an EMBL/GenBank/DDBJ whole genome shotgun (WGS) entry which is preliminary data.</text>
</comment>
<feature type="region of interest" description="Disordered" evidence="1">
    <location>
        <begin position="173"/>
        <end position="194"/>
    </location>
</feature>
<reference evidence="3" key="1">
    <citation type="journal article" date="2019" name="Int. J. Syst. Evol. Microbiol.">
        <title>The Global Catalogue of Microorganisms (GCM) 10K type strain sequencing project: providing services to taxonomists for standard genome sequencing and annotation.</title>
        <authorList>
            <consortium name="The Broad Institute Genomics Platform"/>
            <consortium name="The Broad Institute Genome Sequencing Center for Infectious Disease"/>
            <person name="Wu L."/>
            <person name="Ma J."/>
        </authorList>
    </citation>
    <scope>NUCLEOTIDE SEQUENCE [LARGE SCALE GENOMIC DNA]</scope>
    <source>
        <strain evidence="3">CGMCC 4.1469</strain>
    </source>
</reference>
<protein>
    <submittedName>
        <fullName evidence="2">Uncharacterized protein</fullName>
    </submittedName>
</protein>
<gene>
    <name evidence="2" type="ORF">ACFQDI_22560</name>
</gene>
<dbReference type="Proteomes" id="UP001596052">
    <property type="component" value="Unassembled WGS sequence"/>
</dbReference>
<name>A0ABW0KVY2_9BACT</name>
<dbReference type="RefSeq" id="WP_377171230.1">
    <property type="nucleotide sequence ID" value="NZ_JBHSMQ010000012.1"/>
</dbReference>
<keyword evidence="3" id="KW-1185">Reference proteome</keyword>
<dbReference type="EMBL" id="JBHSMQ010000012">
    <property type="protein sequence ID" value="MFC5457668.1"/>
    <property type="molecule type" value="Genomic_DNA"/>
</dbReference>
<evidence type="ECO:0000313" key="2">
    <source>
        <dbReference type="EMBL" id="MFC5457668.1"/>
    </source>
</evidence>
<proteinExistence type="predicted"/>
<evidence type="ECO:0000256" key="1">
    <source>
        <dbReference type="SAM" id="MobiDB-lite"/>
    </source>
</evidence>
<evidence type="ECO:0000313" key="3">
    <source>
        <dbReference type="Proteomes" id="UP001596052"/>
    </source>
</evidence>
<feature type="compositionally biased region" description="Low complexity" evidence="1">
    <location>
        <begin position="178"/>
        <end position="194"/>
    </location>
</feature>
<organism evidence="2 3">
    <name type="scientific">Prosthecobacter fluviatilis</name>
    <dbReference type="NCBI Taxonomy" id="445931"/>
    <lineage>
        <taxon>Bacteria</taxon>
        <taxon>Pseudomonadati</taxon>
        <taxon>Verrucomicrobiota</taxon>
        <taxon>Verrucomicrobiia</taxon>
        <taxon>Verrucomicrobiales</taxon>
        <taxon>Verrucomicrobiaceae</taxon>
        <taxon>Prosthecobacter</taxon>
    </lineage>
</organism>
<sequence length="194" mass="21602">MALLLSAAAALCLTPWELQRHHKTSDDDIEVLYVFDDEALFQYRFPTFDGKRSYRLDLVRAVPGDEPEVATAIGDEIEEEQVLEIEEGCRIELTSGKKLLITGYPPAANRNMSLAELSQYEKTRKLLWWLIDEKTVVKAGTLEELAKAVPELKPALEKLKLLKAADLFEHLKKEPDMAAPRSAAAPQAGAGPSK</sequence>
<accession>A0ABW0KVY2</accession>